<dbReference type="OrthoDB" id="5101370at2759"/>
<protein>
    <submittedName>
        <fullName evidence="2">Uncharacterized protein</fullName>
    </submittedName>
</protein>
<organism evidence="2 3">
    <name type="scientific">Gnomoniopsis smithogilvyi</name>
    <dbReference type="NCBI Taxonomy" id="1191159"/>
    <lineage>
        <taxon>Eukaryota</taxon>
        <taxon>Fungi</taxon>
        <taxon>Dikarya</taxon>
        <taxon>Ascomycota</taxon>
        <taxon>Pezizomycotina</taxon>
        <taxon>Sordariomycetes</taxon>
        <taxon>Sordariomycetidae</taxon>
        <taxon>Diaporthales</taxon>
        <taxon>Gnomoniaceae</taxon>
        <taxon>Gnomoniopsis</taxon>
    </lineage>
</organism>
<comment type="caution">
    <text evidence="2">The sequence shown here is derived from an EMBL/GenBank/DDBJ whole genome shotgun (WGS) entry which is preliminary data.</text>
</comment>
<dbReference type="Proteomes" id="UP001140453">
    <property type="component" value="Unassembled WGS sequence"/>
</dbReference>
<gene>
    <name evidence="2" type="ORF">N0V93_006821</name>
</gene>
<feature type="signal peptide" evidence="1">
    <location>
        <begin position="1"/>
        <end position="18"/>
    </location>
</feature>
<feature type="chain" id="PRO_5040727331" evidence="1">
    <location>
        <begin position="19"/>
        <end position="354"/>
    </location>
</feature>
<name>A0A9W8YQ44_9PEZI</name>
<evidence type="ECO:0000313" key="3">
    <source>
        <dbReference type="Proteomes" id="UP001140453"/>
    </source>
</evidence>
<dbReference type="EMBL" id="JAPEVB010000004">
    <property type="protein sequence ID" value="KAJ4389354.1"/>
    <property type="molecule type" value="Genomic_DNA"/>
</dbReference>
<sequence>MPSSATLGLALFTAAVAAQSGVQLITAVGLATQCLPYTAQPTFPPAPVVINNGNTINVNIVAPSCNVCGCQGDGCTAINVYQTTYQNFNSIGSLTQQVYVVTATYPGVSPTGAPSVVSLPCPLGFTTTVQTCTAGPTPTSALLTVPVTTCPFVTGLSAPSTVPAGVSVSSYAFCPTVPAAAATTAPAAPVAPVVVPAVSAPPAAPAVPVAPAAPGAASAVPAVPAAPAAPAAAGAASAVPAVPAAPAAPAAAGAASAVPAAPAAPAAAAGGSASGSSAAGAAPAAPAAPAGGSVSSAAAVGVSPAATVPGSSPAAVTPVAPASTTYVKSAATRPVVSVVVGCAFGLVLSLAATL</sequence>
<dbReference type="AlphaFoldDB" id="A0A9W8YQ44"/>
<reference evidence="2" key="1">
    <citation type="submission" date="2022-10" db="EMBL/GenBank/DDBJ databases">
        <title>Tapping the CABI collections for fungal endophytes: first genome assemblies for Collariella, Neodidymelliopsis, Ascochyta clinopodiicola, Didymella pomorum, Didymosphaeria variabile, Neocosmospora piperis and Neocucurbitaria cava.</title>
        <authorList>
            <person name="Hill R."/>
        </authorList>
    </citation>
    <scope>NUCLEOTIDE SEQUENCE</scope>
    <source>
        <strain evidence="2">IMI 355082</strain>
    </source>
</reference>
<keyword evidence="3" id="KW-1185">Reference proteome</keyword>
<keyword evidence="1" id="KW-0732">Signal</keyword>
<evidence type="ECO:0000313" key="2">
    <source>
        <dbReference type="EMBL" id="KAJ4389354.1"/>
    </source>
</evidence>
<accession>A0A9W8YQ44</accession>
<evidence type="ECO:0000256" key="1">
    <source>
        <dbReference type="SAM" id="SignalP"/>
    </source>
</evidence>
<proteinExistence type="predicted"/>